<dbReference type="FunFam" id="1.50.40.10:FF:000095">
    <property type="entry name" value="Mitochondrial carrier protein"/>
    <property type="match status" value="1"/>
</dbReference>
<keyword evidence="7 11" id="KW-1133">Transmembrane helix</keyword>
<dbReference type="InterPro" id="IPR018108">
    <property type="entry name" value="MCP_transmembrane"/>
</dbReference>
<protein>
    <submittedName>
        <fullName evidence="12">Mitochondrial carrier protein-like protein</fullName>
    </submittedName>
</protein>
<keyword evidence="4 9" id="KW-0812">Transmembrane</keyword>
<keyword evidence="5" id="KW-0677">Repeat</keyword>
<evidence type="ECO:0000256" key="6">
    <source>
        <dbReference type="ARBA" id="ARBA00022792"/>
    </source>
</evidence>
<dbReference type="EMBL" id="KZ613939">
    <property type="protein sequence ID" value="PMD46492.1"/>
    <property type="molecule type" value="Genomic_DNA"/>
</dbReference>
<dbReference type="GO" id="GO:0016020">
    <property type="term" value="C:membrane"/>
    <property type="evidence" value="ECO:0007669"/>
    <property type="project" value="UniProtKB-SubCell"/>
</dbReference>
<comment type="similarity">
    <text evidence="2 10">Belongs to the mitochondrial carrier (TC 2.A.29) family.</text>
</comment>
<evidence type="ECO:0000256" key="11">
    <source>
        <dbReference type="SAM" id="Phobius"/>
    </source>
</evidence>
<dbReference type="OrthoDB" id="415315at2759"/>
<feature type="transmembrane region" description="Helical" evidence="11">
    <location>
        <begin position="125"/>
        <end position="147"/>
    </location>
</feature>
<proteinExistence type="inferred from homology"/>
<evidence type="ECO:0000256" key="2">
    <source>
        <dbReference type="ARBA" id="ARBA00006375"/>
    </source>
</evidence>
<reference evidence="12 13" key="1">
    <citation type="submission" date="2016-04" db="EMBL/GenBank/DDBJ databases">
        <title>A degradative enzymes factory behind the ericoid mycorrhizal symbiosis.</title>
        <authorList>
            <consortium name="DOE Joint Genome Institute"/>
            <person name="Martino E."/>
            <person name="Morin E."/>
            <person name="Grelet G."/>
            <person name="Kuo A."/>
            <person name="Kohler A."/>
            <person name="Daghino S."/>
            <person name="Barry K."/>
            <person name="Choi C."/>
            <person name="Cichocki N."/>
            <person name="Clum A."/>
            <person name="Copeland A."/>
            <person name="Hainaut M."/>
            <person name="Haridas S."/>
            <person name="Labutti K."/>
            <person name="Lindquist E."/>
            <person name="Lipzen A."/>
            <person name="Khouja H.-R."/>
            <person name="Murat C."/>
            <person name="Ohm R."/>
            <person name="Olson A."/>
            <person name="Spatafora J."/>
            <person name="Veneault-Fourrey C."/>
            <person name="Henrissat B."/>
            <person name="Grigoriev I."/>
            <person name="Martin F."/>
            <person name="Perotto S."/>
        </authorList>
    </citation>
    <scope>NUCLEOTIDE SEQUENCE [LARGE SCALE GENOMIC DNA]</scope>
    <source>
        <strain evidence="12 13">F</strain>
    </source>
</reference>
<dbReference type="Gene3D" id="1.50.40.10">
    <property type="entry name" value="Mitochondrial carrier domain"/>
    <property type="match status" value="2"/>
</dbReference>
<accession>A0A2J6S6V5</accession>
<evidence type="ECO:0000256" key="7">
    <source>
        <dbReference type="ARBA" id="ARBA00022989"/>
    </source>
</evidence>
<keyword evidence="8 9" id="KW-0472">Membrane</keyword>
<comment type="subcellular location">
    <subcellularLocation>
        <location evidence="1">Membrane</location>
        <topology evidence="1">Multi-pass membrane protein</topology>
    </subcellularLocation>
</comment>
<feature type="transmembrane region" description="Helical" evidence="11">
    <location>
        <begin position="162"/>
        <end position="181"/>
    </location>
</feature>
<dbReference type="AlphaFoldDB" id="A0A2J6S6V5"/>
<evidence type="ECO:0000256" key="8">
    <source>
        <dbReference type="ARBA" id="ARBA00023136"/>
    </source>
</evidence>
<feature type="repeat" description="Solcar" evidence="9">
    <location>
        <begin position="65"/>
        <end position="153"/>
    </location>
</feature>
<name>A0A2J6S6V5_HYAVF</name>
<evidence type="ECO:0000313" key="13">
    <source>
        <dbReference type="Proteomes" id="UP000235786"/>
    </source>
</evidence>
<feature type="repeat" description="Solcar" evidence="9">
    <location>
        <begin position="264"/>
        <end position="399"/>
    </location>
</feature>
<evidence type="ECO:0000313" key="12">
    <source>
        <dbReference type="EMBL" id="PMD46492.1"/>
    </source>
</evidence>
<dbReference type="STRING" id="1149755.A0A2J6S6V5"/>
<evidence type="ECO:0000256" key="10">
    <source>
        <dbReference type="RuleBase" id="RU000488"/>
    </source>
</evidence>
<dbReference type="InterPro" id="IPR023395">
    <property type="entry name" value="MCP_dom_sf"/>
</dbReference>
<dbReference type="PANTHER" id="PTHR45667">
    <property type="entry name" value="S-ADENOSYLMETHIONINE MITOCHONDRIAL CARRIER PROTEIN"/>
    <property type="match status" value="1"/>
</dbReference>
<evidence type="ECO:0000256" key="5">
    <source>
        <dbReference type="ARBA" id="ARBA00022737"/>
    </source>
</evidence>
<dbReference type="SUPFAM" id="SSF103506">
    <property type="entry name" value="Mitochondrial carrier"/>
    <property type="match status" value="1"/>
</dbReference>
<feature type="repeat" description="Solcar" evidence="9">
    <location>
        <begin position="160"/>
        <end position="254"/>
    </location>
</feature>
<dbReference type="PROSITE" id="PS50920">
    <property type="entry name" value="SOLCAR"/>
    <property type="match status" value="3"/>
</dbReference>
<sequence>MSLASKVANLFSSGSTNAETNRIGFGFSEDGLSRGKDTFADVKFGSEGFASETMAPKALEEEGRSPYLHCMIAGGLGGTTGDMLMHSLDTVKTRQQGDPHIPPKYTSMSSSYATILRQEGLRRGLYGGWLPAMLGSFPGTVIFFGTYEYSKRHLIDSGVTPWIAYLSSGFLADFAASFVYVPSEVLKTRLQLQGRYNNPFFKSGYNYKSTAHAARTIIRQEGFSALFYGYKATILRDLPFSALQFAFYEQGQTWAREWKKSRDIGLPLELLTGAAAGGLSGVITCPLDVVKTRIQTQVNPAARPTVKNPSGGSSAVQVKAEATSSLKQQIRKISTSSPSTHTPRPGSINLDTSSLFKGLKLIYKTEGIGGWFRGVGPRFVWTSVQSGCMLVLYQSIKGQLEVYTASVKDEESAV</sequence>
<gene>
    <name evidence="12" type="ORF">L207DRAFT_507407</name>
</gene>
<evidence type="ECO:0000256" key="4">
    <source>
        <dbReference type="ARBA" id="ARBA00022692"/>
    </source>
</evidence>
<keyword evidence="6" id="KW-0999">Mitochondrion inner membrane</keyword>
<dbReference type="Proteomes" id="UP000235786">
    <property type="component" value="Unassembled WGS sequence"/>
</dbReference>
<keyword evidence="3 10" id="KW-0813">Transport</keyword>
<keyword evidence="13" id="KW-1185">Reference proteome</keyword>
<keyword evidence="6" id="KW-0496">Mitochondrion</keyword>
<evidence type="ECO:0000256" key="1">
    <source>
        <dbReference type="ARBA" id="ARBA00004141"/>
    </source>
</evidence>
<evidence type="ECO:0000256" key="9">
    <source>
        <dbReference type="PROSITE-ProRule" id="PRU00282"/>
    </source>
</evidence>
<organism evidence="12 13">
    <name type="scientific">Hyaloscypha variabilis (strain UAMH 11265 / GT02V1 / F)</name>
    <name type="common">Meliniomyces variabilis</name>
    <dbReference type="NCBI Taxonomy" id="1149755"/>
    <lineage>
        <taxon>Eukaryota</taxon>
        <taxon>Fungi</taxon>
        <taxon>Dikarya</taxon>
        <taxon>Ascomycota</taxon>
        <taxon>Pezizomycotina</taxon>
        <taxon>Leotiomycetes</taxon>
        <taxon>Helotiales</taxon>
        <taxon>Hyaloscyphaceae</taxon>
        <taxon>Hyaloscypha</taxon>
        <taxon>Hyaloscypha variabilis</taxon>
    </lineage>
</organism>
<dbReference type="Pfam" id="PF00153">
    <property type="entry name" value="Mito_carr"/>
    <property type="match status" value="3"/>
</dbReference>
<evidence type="ECO:0000256" key="3">
    <source>
        <dbReference type="ARBA" id="ARBA00022448"/>
    </source>
</evidence>